<dbReference type="SMART" id="SM00487">
    <property type="entry name" value="DEXDc"/>
    <property type="match status" value="1"/>
</dbReference>
<dbReference type="InterPro" id="IPR014001">
    <property type="entry name" value="Helicase_ATP-bd"/>
</dbReference>
<comment type="similarity">
    <text evidence="5">Belongs to the DEAD box helicase family.</text>
</comment>
<dbReference type="Pfam" id="PF03880">
    <property type="entry name" value="DbpA"/>
    <property type="match status" value="1"/>
</dbReference>
<dbReference type="Gene3D" id="3.40.50.300">
    <property type="entry name" value="P-loop containing nucleotide triphosphate hydrolases"/>
    <property type="match status" value="2"/>
</dbReference>
<proteinExistence type="inferred from homology"/>
<keyword evidence="4" id="KW-0067">ATP-binding</keyword>
<evidence type="ECO:0000256" key="4">
    <source>
        <dbReference type="ARBA" id="ARBA00022840"/>
    </source>
</evidence>
<evidence type="ECO:0000259" key="6">
    <source>
        <dbReference type="PROSITE" id="PS51192"/>
    </source>
</evidence>
<dbReference type="PROSITE" id="PS51192">
    <property type="entry name" value="HELICASE_ATP_BIND_1"/>
    <property type="match status" value="1"/>
</dbReference>
<dbReference type="PANTHER" id="PTHR47959:SF1">
    <property type="entry name" value="ATP-DEPENDENT RNA HELICASE DBPA"/>
    <property type="match status" value="1"/>
</dbReference>
<dbReference type="CDD" id="cd18787">
    <property type="entry name" value="SF2_C_DEAD"/>
    <property type="match status" value="1"/>
</dbReference>
<dbReference type="Gene3D" id="3.30.70.330">
    <property type="match status" value="1"/>
</dbReference>
<dbReference type="CDD" id="cd00268">
    <property type="entry name" value="DEADc"/>
    <property type="match status" value="1"/>
</dbReference>
<dbReference type="PANTHER" id="PTHR47959">
    <property type="entry name" value="ATP-DEPENDENT RNA HELICASE RHLE-RELATED"/>
    <property type="match status" value="1"/>
</dbReference>
<accession>A0ABP9D6X8</accession>
<dbReference type="SMART" id="SM00490">
    <property type="entry name" value="HELICc"/>
    <property type="match status" value="1"/>
</dbReference>
<dbReference type="InterPro" id="IPR050079">
    <property type="entry name" value="DEAD_box_RNA_helicase"/>
</dbReference>
<evidence type="ECO:0000259" key="7">
    <source>
        <dbReference type="PROSITE" id="PS51194"/>
    </source>
</evidence>
<keyword evidence="9" id="KW-1185">Reference proteome</keyword>
<evidence type="ECO:0000313" key="8">
    <source>
        <dbReference type="EMBL" id="GAA4829036.1"/>
    </source>
</evidence>
<dbReference type="InterPro" id="IPR044742">
    <property type="entry name" value="DEAD/DEAH_RhlB"/>
</dbReference>
<dbReference type="InterPro" id="IPR001650">
    <property type="entry name" value="Helicase_C-like"/>
</dbReference>
<feature type="domain" description="Helicase C-terminal" evidence="7">
    <location>
        <begin position="220"/>
        <end position="367"/>
    </location>
</feature>
<keyword evidence="1" id="KW-0547">Nucleotide-binding</keyword>
<name>A0ABP9D6X8_9BACT</name>
<dbReference type="Pfam" id="PF00271">
    <property type="entry name" value="Helicase_C"/>
    <property type="match status" value="1"/>
</dbReference>
<dbReference type="InterPro" id="IPR027417">
    <property type="entry name" value="P-loop_NTPase"/>
</dbReference>
<dbReference type="PROSITE" id="PS51194">
    <property type="entry name" value="HELICASE_CTER"/>
    <property type="match status" value="1"/>
</dbReference>
<feature type="domain" description="Helicase ATP-binding" evidence="6">
    <location>
        <begin position="27"/>
        <end position="196"/>
    </location>
</feature>
<evidence type="ECO:0000256" key="3">
    <source>
        <dbReference type="ARBA" id="ARBA00022806"/>
    </source>
</evidence>
<evidence type="ECO:0000256" key="5">
    <source>
        <dbReference type="ARBA" id="ARBA00038437"/>
    </source>
</evidence>
<dbReference type="InterPro" id="IPR011545">
    <property type="entry name" value="DEAD/DEAH_box_helicase_dom"/>
</dbReference>
<dbReference type="SUPFAM" id="SSF52540">
    <property type="entry name" value="P-loop containing nucleoside triphosphate hydrolases"/>
    <property type="match status" value="1"/>
</dbReference>
<dbReference type="Pfam" id="PF00270">
    <property type="entry name" value="DEAD"/>
    <property type="match status" value="1"/>
</dbReference>
<protein>
    <submittedName>
        <fullName evidence="8">DEAD/DEAH box helicase</fullName>
    </submittedName>
</protein>
<dbReference type="InterPro" id="IPR012677">
    <property type="entry name" value="Nucleotide-bd_a/b_plait_sf"/>
</dbReference>
<comment type="caution">
    <text evidence="8">The sequence shown here is derived from an EMBL/GenBank/DDBJ whole genome shotgun (WGS) entry which is preliminary data.</text>
</comment>
<organism evidence="8 9">
    <name type="scientific">Algivirga pacifica</name>
    <dbReference type="NCBI Taxonomy" id="1162670"/>
    <lineage>
        <taxon>Bacteria</taxon>
        <taxon>Pseudomonadati</taxon>
        <taxon>Bacteroidota</taxon>
        <taxon>Cytophagia</taxon>
        <taxon>Cytophagales</taxon>
        <taxon>Flammeovirgaceae</taxon>
        <taxon>Algivirga</taxon>
    </lineage>
</organism>
<evidence type="ECO:0000313" key="9">
    <source>
        <dbReference type="Proteomes" id="UP001500298"/>
    </source>
</evidence>
<dbReference type="InterPro" id="IPR005580">
    <property type="entry name" value="DbpA/CsdA_RNA-bd_dom"/>
</dbReference>
<evidence type="ECO:0000256" key="1">
    <source>
        <dbReference type="ARBA" id="ARBA00022741"/>
    </source>
</evidence>
<dbReference type="CDD" id="cd12252">
    <property type="entry name" value="RRM_DbpA"/>
    <property type="match status" value="1"/>
</dbReference>
<dbReference type="GO" id="GO:0004386">
    <property type="term" value="F:helicase activity"/>
    <property type="evidence" value="ECO:0007669"/>
    <property type="project" value="UniProtKB-KW"/>
</dbReference>
<dbReference type="RefSeq" id="WP_345370201.1">
    <property type="nucleotide sequence ID" value="NZ_BAABJX010000020.1"/>
</dbReference>
<sequence length="442" mass="49614">MNIEKPLRRAYKHLGIDELNKMQLTALDASAEGEDVMLLSPTGSGKTVGFLLPLLRNLDPALEGTVQALIMAPSRELALQIEQVWKGMKTGHKVNSVYGGHAVATEIQNFVEPPVVLIGTPGRLKQHLIRGSFDPSNIHTLVLDEFDKALEFGFWADMDEILQQLPEDKQILLTSATAAEELPDFLPLKNPKTLSFLKEGTPKGLTLHGIRTGEANKLDGLVRLISSFGQDSAIIFCNHRAAVDRIAQYFISNQLAFDSFHGGLEQNVRERTLIKFRNGSIQFLLTTDLASRGLDIPEIKHIVHYQLPQTEDAYIHRNGRTARMHAEGKAYLVFSEEDKLPPYIKSQNQIDWINIPEEYPIPELSEWATLYFSGGKKQKINKMDIMGLLGKKGQLERDEVGLIEIQDHASYAAIKREKLDEVIDRIKGQKVKKIKLKVAEAR</sequence>
<gene>
    <name evidence="8" type="ORF">GCM10023331_12740</name>
</gene>
<reference evidence="9" key="1">
    <citation type="journal article" date="2019" name="Int. J. Syst. Evol. Microbiol.">
        <title>The Global Catalogue of Microorganisms (GCM) 10K type strain sequencing project: providing services to taxonomists for standard genome sequencing and annotation.</title>
        <authorList>
            <consortium name="The Broad Institute Genomics Platform"/>
            <consortium name="The Broad Institute Genome Sequencing Center for Infectious Disease"/>
            <person name="Wu L."/>
            <person name="Ma J."/>
        </authorList>
    </citation>
    <scope>NUCLEOTIDE SEQUENCE [LARGE SCALE GENOMIC DNA]</scope>
    <source>
        <strain evidence="9">JCM 18326</strain>
    </source>
</reference>
<dbReference type="Proteomes" id="UP001500298">
    <property type="component" value="Unassembled WGS sequence"/>
</dbReference>
<keyword evidence="2" id="KW-0378">Hydrolase</keyword>
<evidence type="ECO:0000256" key="2">
    <source>
        <dbReference type="ARBA" id="ARBA00022801"/>
    </source>
</evidence>
<keyword evidence="3 8" id="KW-0347">Helicase</keyword>
<dbReference type="EMBL" id="BAABJX010000020">
    <property type="protein sequence ID" value="GAA4829036.1"/>
    <property type="molecule type" value="Genomic_DNA"/>
</dbReference>